<sequence length="218" mass="24373">MVKTAVTRNPQLLIIRPESELEFVGDPSQVNTSQIVLQNTTDRKIGFKVLTNAPHLFFVRPAFEVILPYSQCCISVMVQPPNSKELENFRHHKLMIQSIVVQPESTESIDKFIARNANSPEIMETKLICAFKTTYTSELELPLAVSGDDSHDGTGSRGNEMPGFGDDIMKFQESLRNKSSTQMKLCLLAVVVAVVAFLAYYFYFGVNVDGDAENETED</sequence>
<keyword evidence="10" id="KW-1185">Reference proteome</keyword>
<dbReference type="OrthoDB" id="75724at2759"/>
<dbReference type="InterPro" id="IPR008962">
    <property type="entry name" value="PapD-like_sf"/>
</dbReference>
<evidence type="ECO:0000256" key="2">
    <source>
        <dbReference type="ARBA" id="ARBA00008932"/>
    </source>
</evidence>
<name>T1FQE7_HELRO</name>
<dbReference type="EnsemblMetazoa" id="HelroT188838">
    <property type="protein sequence ID" value="HelroP188838"/>
    <property type="gene ID" value="HelroG188838"/>
</dbReference>
<dbReference type="PROSITE" id="PS50202">
    <property type="entry name" value="MSP"/>
    <property type="match status" value="1"/>
</dbReference>
<dbReference type="KEGG" id="hro:HELRODRAFT_188838"/>
<feature type="transmembrane region" description="Helical" evidence="6">
    <location>
        <begin position="185"/>
        <end position="204"/>
    </location>
</feature>
<dbReference type="AlphaFoldDB" id="T1FQE7"/>
<dbReference type="STRING" id="6412.T1FQE7"/>
<dbReference type="RefSeq" id="XP_009022629.1">
    <property type="nucleotide sequence ID" value="XM_009024381.1"/>
</dbReference>
<dbReference type="Gene3D" id="2.60.40.10">
    <property type="entry name" value="Immunoglobulins"/>
    <property type="match status" value="1"/>
</dbReference>
<protein>
    <recommendedName>
        <fullName evidence="7">MSP domain-containing protein</fullName>
    </recommendedName>
</protein>
<dbReference type="GO" id="GO:0005886">
    <property type="term" value="C:plasma membrane"/>
    <property type="evidence" value="ECO:0000318"/>
    <property type="project" value="GO_Central"/>
</dbReference>
<dbReference type="EMBL" id="KB097143">
    <property type="protein sequence ID" value="ESN98623.1"/>
    <property type="molecule type" value="Genomic_DNA"/>
</dbReference>
<dbReference type="InterPro" id="IPR000535">
    <property type="entry name" value="MSP_dom"/>
</dbReference>
<dbReference type="GO" id="GO:0043495">
    <property type="term" value="F:protein-membrane adaptor activity"/>
    <property type="evidence" value="ECO:0000318"/>
    <property type="project" value="GO_Central"/>
</dbReference>
<dbReference type="InParanoid" id="T1FQE7"/>
<dbReference type="InterPro" id="IPR013783">
    <property type="entry name" value="Ig-like_fold"/>
</dbReference>
<dbReference type="Pfam" id="PF00635">
    <property type="entry name" value="Motile_Sperm"/>
    <property type="match status" value="1"/>
</dbReference>
<dbReference type="GO" id="GO:0005789">
    <property type="term" value="C:endoplasmic reticulum membrane"/>
    <property type="evidence" value="ECO:0000318"/>
    <property type="project" value="GO_Central"/>
</dbReference>
<dbReference type="InterPro" id="IPR016763">
    <property type="entry name" value="VAP"/>
</dbReference>
<organism evidence="9 10">
    <name type="scientific">Helobdella robusta</name>
    <name type="common">Californian leech</name>
    <dbReference type="NCBI Taxonomy" id="6412"/>
    <lineage>
        <taxon>Eukaryota</taxon>
        <taxon>Metazoa</taxon>
        <taxon>Spiralia</taxon>
        <taxon>Lophotrochozoa</taxon>
        <taxon>Annelida</taxon>
        <taxon>Clitellata</taxon>
        <taxon>Hirudinea</taxon>
        <taxon>Rhynchobdellida</taxon>
        <taxon>Glossiphoniidae</taxon>
        <taxon>Helobdella</taxon>
    </lineage>
</organism>
<dbReference type="eggNOG" id="KOG0439">
    <property type="taxonomic scope" value="Eukaryota"/>
</dbReference>
<evidence type="ECO:0000313" key="8">
    <source>
        <dbReference type="EMBL" id="ESN98623.1"/>
    </source>
</evidence>
<gene>
    <name evidence="9" type="primary">20211044</name>
    <name evidence="8" type="ORF">HELRODRAFT_188838</name>
</gene>
<dbReference type="PANTHER" id="PTHR10809">
    <property type="entry name" value="VESICLE-ASSOCIATED MEMBRANE PROTEIN-ASSOCIATED PROTEIN"/>
    <property type="match status" value="1"/>
</dbReference>
<dbReference type="Proteomes" id="UP000015101">
    <property type="component" value="Unassembled WGS sequence"/>
</dbReference>
<reference evidence="10" key="1">
    <citation type="submission" date="2012-12" db="EMBL/GenBank/DDBJ databases">
        <authorList>
            <person name="Hellsten U."/>
            <person name="Grimwood J."/>
            <person name="Chapman J.A."/>
            <person name="Shapiro H."/>
            <person name="Aerts A."/>
            <person name="Otillar R.P."/>
            <person name="Terry A.Y."/>
            <person name="Boore J.L."/>
            <person name="Simakov O."/>
            <person name="Marletaz F."/>
            <person name="Cho S.-J."/>
            <person name="Edsinger-Gonzales E."/>
            <person name="Havlak P."/>
            <person name="Kuo D.-H."/>
            <person name="Larsson T."/>
            <person name="Lv J."/>
            <person name="Arendt D."/>
            <person name="Savage R."/>
            <person name="Osoegawa K."/>
            <person name="de Jong P."/>
            <person name="Lindberg D.R."/>
            <person name="Seaver E.C."/>
            <person name="Weisblat D.A."/>
            <person name="Putnam N.H."/>
            <person name="Grigoriev I.V."/>
            <person name="Rokhsar D.S."/>
        </authorList>
    </citation>
    <scope>NUCLEOTIDE SEQUENCE</scope>
</reference>
<dbReference type="HOGENOM" id="CLU_1268146_0_0_1"/>
<accession>T1FQE7</accession>
<evidence type="ECO:0000256" key="5">
    <source>
        <dbReference type="ARBA" id="ARBA00023136"/>
    </source>
</evidence>
<evidence type="ECO:0000313" key="10">
    <source>
        <dbReference type="Proteomes" id="UP000015101"/>
    </source>
</evidence>
<evidence type="ECO:0000256" key="4">
    <source>
        <dbReference type="ARBA" id="ARBA00022989"/>
    </source>
</evidence>
<feature type="domain" description="MSP" evidence="7">
    <location>
        <begin position="12"/>
        <end position="132"/>
    </location>
</feature>
<evidence type="ECO:0000313" key="9">
    <source>
        <dbReference type="EnsemblMetazoa" id="HelroP188838"/>
    </source>
</evidence>
<proteinExistence type="inferred from homology"/>
<dbReference type="SUPFAM" id="SSF49354">
    <property type="entry name" value="PapD-like"/>
    <property type="match status" value="1"/>
</dbReference>
<evidence type="ECO:0000256" key="1">
    <source>
        <dbReference type="ARBA" id="ARBA00004211"/>
    </source>
</evidence>
<evidence type="ECO:0000256" key="3">
    <source>
        <dbReference type="ARBA" id="ARBA00022692"/>
    </source>
</evidence>
<dbReference type="GO" id="GO:0090158">
    <property type="term" value="P:endoplasmic reticulum membrane organization"/>
    <property type="evidence" value="ECO:0000318"/>
    <property type="project" value="GO_Central"/>
</dbReference>
<keyword evidence="3 6" id="KW-0812">Transmembrane</keyword>
<dbReference type="CTD" id="20211044"/>
<reference evidence="9" key="3">
    <citation type="submission" date="2015-06" db="UniProtKB">
        <authorList>
            <consortium name="EnsemblMetazoa"/>
        </authorList>
    </citation>
    <scope>IDENTIFICATION</scope>
</reference>
<comment type="similarity">
    <text evidence="2">Belongs to the VAMP-associated protein (VAP) (TC 9.B.17) family.</text>
</comment>
<keyword evidence="5 6" id="KW-0472">Membrane</keyword>
<dbReference type="EMBL" id="AMQM01001019">
    <property type="status" value="NOT_ANNOTATED_CDS"/>
    <property type="molecule type" value="Genomic_DNA"/>
</dbReference>
<evidence type="ECO:0000259" key="7">
    <source>
        <dbReference type="PROSITE" id="PS50202"/>
    </source>
</evidence>
<evidence type="ECO:0000256" key="6">
    <source>
        <dbReference type="SAM" id="Phobius"/>
    </source>
</evidence>
<dbReference type="GeneID" id="20211044"/>
<reference evidence="8 10" key="2">
    <citation type="journal article" date="2013" name="Nature">
        <title>Insights into bilaterian evolution from three spiralian genomes.</title>
        <authorList>
            <person name="Simakov O."/>
            <person name="Marletaz F."/>
            <person name="Cho S.J."/>
            <person name="Edsinger-Gonzales E."/>
            <person name="Havlak P."/>
            <person name="Hellsten U."/>
            <person name="Kuo D.H."/>
            <person name="Larsson T."/>
            <person name="Lv J."/>
            <person name="Arendt D."/>
            <person name="Savage R."/>
            <person name="Osoegawa K."/>
            <person name="de Jong P."/>
            <person name="Grimwood J."/>
            <person name="Chapman J.A."/>
            <person name="Shapiro H."/>
            <person name="Aerts A."/>
            <person name="Otillar R.P."/>
            <person name="Terry A.Y."/>
            <person name="Boore J.L."/>
            <person name="Grigoriev I.V."/>
            <person name="Lindberg D.R."/>
            <person name="Seaver E.C."/>
            <person name="Weisblat D.A."/>
            <person name="Putnam N.H."/>
            <person name="Rokhsar D.S."/>
        </authorList>
    </citation>
    <scope>NUCLEOTIDE SEQUENCE</scope>
</reference>
<dbReference type="PANTHER" id="PTHR10809:SF6">
    <property type="entry name" value="AT11025P-RELATED"/>
    <property type="match status" value="1"/>
</dbReference>
<comment type="subcellular location">
    <subcellularLocation>
        <location evidence="1">Membrane</location>
        <topology evidence="1">Single-pass type IV membrane protein</topology>
    </subcellularLocation>
</comment>
<keyword evidence="4 6" id="KW-1133">Transmembrane helix</keyword>
<dbReference type="GO" id="GO:0061817">
    <property type="term" value="P:endoplasmic reticulum-plasma membrane tethering"/>
    <property type="evidence" value="ECO:0000318"/>
    <property type="project" value="GO_Central"/>
</dbReference>